<sequence>MGVGNWLPRGTHRLFYVDLDSWVDDKEFSKLVQSGEIDADISYDAHLQESYDSELATVVSALEGTASVLIRHGIPFDSFRYGHRASMNPLERTEWMFPLLECGRVRVAVKEVEISKLAVVTYPVQQADEDCDLANLSRAEFVSGYGLTPERFITASSMQMDALDDLLISVIEEEINAVGAKTVTRRSCAWTSRLLTESMPLSVAVSKFRKAYRHGLPRRQLRHAA</sequence>
<reference evidence="1 2" key="1">
    <citation type="submission" date="2020-03" db="EMBL/GenBank/DDBJ databases">
        <authorList>
            <consortium name="Genoscope - CEA"/>
            <person name="William W."/>
        </authorList>
    </citation>
    <scope>NUCLEOTIDE SEQUENCE [LARGE SCALE GENOMIC DNA]</scope>
    <source>
        <strain evidence="2">DSM 16959</strain>
    </source>
</reference>
<name>A0A6S6XT51_9PROT</name>
<evidence type="ECO:0000313" key="2">
    <source>
        <dbReference type="Proteomes" id="UP000515733"/>
    </source>
</evidence>
<gene>
    <name evidence="1" type="ORF">DENOEST_2003</name>
</gene>
<accession>A0A6S6XT51</accession>
<keyword evidence="2" id="KW-1185">Reference proteome</keyword>
<dbReference type="AlphaFoldDB" id="A0A6S6XT51"/>
<organism evidence="1 2">
    <name type="scientific">Denitratisoma oestradiolicum</name>
    <dbReference type="NCBI Taxonomy" id="311182"/>
    <lineage>
        <taxon>Bacteria</taxon>
        <taxon>Pseudomonadati</taxon>
        <taxon>Pseudomonadota</taxon>
        <taxon>Betaproteobacteria</taxon>
        <taxon>Nitrosomonadales</taxon>
        <taxon>Sterolibacteriaceae</taxon>
        <taxon>Denitratisoma</taxon>
    </lineage>
</organism>
<dbReference type="RefSeq" id="WP_145769158.1">
    <property type="nucleotide sequence ID" value="NZ_LR778301.1"/>
</dbReference>
<proteinExistence type="predicted"/>
<evidence type="ECO:0000313" key="1">
    <source>
        <dbReference type="EMBL" id="CAB1369168.1"/>
    </source>
</evidence>
<dbReference type="KEGG" id="doe:DENOEST_2003"/>
<dbReference type="Proteomes" id="UP000515733">
    <property type="component" value="Chromosome"/>
</dbReference>
<dbReference type="EMBL" id="LR778301">
    <property type="protein sequence ID" value="CAB1369168.1"/>
    <property type="molecule type" value="Genomic_DNA"/>
</dbReference>
<protein>
    <submittedName>
        <fullName evidence="1">Uncharacterized protein</fullName>
    </submittedName>
</protein>